<dbReference type="OrthoDB" id="3247214at2759"/>
<protein>
    <submittedName>
        <fullName evidence="2">Uncharacterized protein</fullName>
    </submittedName>
</protein>
<accession>A0A9P6END9</accession>
<name>A0A9P6END9_9AGAR</name>
<feature type="region of interest" description="Disordered" evidence="1">
    <location>
        <begin position="45"/>
        <end position="91"/>
    </location>
</feature>
<feature type="compositionally biased region" description="Low complexity" evidence="1">
    <location>
        <begin position="1"/>
        <end position="22"/>
    </location>
</feature>
<feature type="region of interest" description="Disordered" evidence="1">
    <location>
        <begin position="1"/>
        <end position="25"/>
    </location>
</feature>
<dbReference type="Proteomes" id="UP000807306">
    <property type="component" value="Unassembled WGS sequence"/>
</dbReference>
<feature type="compositionally biased region" description="Acidic residues" evidence="1">
    <location>
        <begin position="80"/>
        <end position="90"/>
    </location>
</feature>
<feature type="compositionally biased region" description="Pro residues" evidence="1">
    <location>
        <begin position="49"/>
        <end position="59"/>
    </location>
</feature>
<reference evidence="2" key="1">
    <citation type="submission" date="2020-11" db="EMBL/GenBank/DDBJ databases">
        <authorList>
            <consortium name="DOE Joint Genome Institute"/>
            <person name="Ahrendt S."/>
            <person name="Riley R."/>
            <person name="Andreopoulos W."/>
            <person name="Labutti K."/>
            <person name="Pangilinan J."/>
            <person name="Ruiz-Duenas F.J."/>
            <person name="Barrasa J.M."/>
            <person name="Sanchez-Garcia M."/>
            <person name="Camarero S."/>
            <person name="Miyauchi S."/>
            <person name="Serrano A."/>
            <person name="Linde D."/>
            <person name="Babiker R."/>
            <person name="Drula E."/>
            <person name="Ayuso-Fernandez I."/>
            <person name="Pacheco R."/>
            <person name="Padilla G."/>
            <person name="Ferreira P."/>
            <person name="Barriuso J."/>
            <person name="Kellner H."/>
            <person name="Castanera R."/>
            <person name="Alfaro M."/>
            <person name="Ramirez L."/>
            <person name="Pisabarro A.G."/>
            <person name="Kuo A."/>
            <person name="Tritt A."/>
            <person name="Lipzen A."/>
            <person name="He G."/>
            <person name="Yan M."/>
            <person name="Ng V."/>
            <person name="Cullen D."/>
            <person name="Martin F."/>
            <person name="Rosso M.-N."/>
            <person name="Henrissat B."/>
            <person name="Hibbett D."/>
            <person name="Martinez A.T."/>
            <person name="Grigoriev I.V."/>
        </authorList>
    </citation>
    <scope>NUCLEOTIDE SEQUENCE</scope>
    <source>
        <strain evidence="2">CBS 506.95</strain>
    </source>
</reference>
<evidence type="ECO:0000313" key="3">
    <source>
        <dbReference type="Proteomes" id="UP000807306"/>
    </source>
</evidence>
<sequence>MASTVSVSSPSPSEPSNASSNTLSSRFPAAVSTISRLKSFSSNFIQTHRPPPVVFPPPSWDLSDDNLGAGRSATPTLPESNDEPMVEEPPEPVSFAAKLKSMIEALPIPGSSNPEPAKDDEINPPSPVPSDLDKSMVRMLSSEQVMNGASSTSKEGGSVWNILAGLKQGKRDDTSKPSVTEEEEHGLMMYAPLEPKADSEVELATSETIVEENDKKTEVATPPNEDSKSTEEIIEKHVWVPSTTELSVLTTWWGYRIYLPPAVMAKLNGKSLQATARAAMLTTALKWLLNKIPLAIVPPQFRPAVKLLKTLTPLTGYIGVFIAWSWERISSLDNGNGVVLTATWLLPVALLPMAWDAGAIFRPVAAPTPEELKAIEEAALKAAEEKRKAEQPQQNQNDQKKKSFFHW</sequence>
<feature type="region of interest" description="Disordered" evidence="1">
    <location>
        <begin position="383"/>
        <end position="407"/>
    </location>
</feature>
<organism evidence="2 3">
    <name type="scientific">Crepidotus variabilis</name>
    <dbReference type="NCBI Taxonomy" id="179855"/>
    <lineage>
        <taxon>Eukaryota</taxon>
        <taxon>Fungi</taxon>
        <taxon>Dikarya</taxon>
        <taxon>Basidiomycota</taxon>
        <taxon>Agaricomycotina</taxon>
        <taxon>Agaricomycetes</taxon>
        <taxon>Agaricomycetidae</taxon>
        <taxon>Agaricales</taxon>
        <taxon>Agaricineae</taxon>
        <taxon>Crepidotaceae</taxon>
        <taxon>Crepidotus</taxon>
    </lineage>
</organism>
<gene>
    <name evidence="2" type="ORF">CPB83DRAFT_760318</name>
</gene>
<evidence type="ECO:0000256" key="1">
    <source>
        <dbReference type="SAM" id="MobiDB-lite"/>
    </source>
</evidence>
<keyword evidence="3" id="KW-1185">Reference proteome</keyword>
<feature type="region of interest" description="Disordered" evidence="1">
    <location>
        <begin position="104"/>
        <end position="133"/>
    </location>
</feature>
<dbReference type="EMBL" id="MU157833">
    <property type="protein sequence ID" value="KAF9532109.1"/>
    <property type="molecule type" value="Genomic_DNA"/>
</dbReference>
<dbReference type="AlphaFoldDB" id="A0A9P6END9"/>
<evidence type="ECO:0000313" key="2">
    <source>
        <dbReference type="EMBL" id="KAF9532109.1"/>
    </source>
</evidence>
<comment type="caution">
    <text evidence="2">The sequence shown here is derived from an EMBL/GenBank/DDBJ whole genome shotgun (WGS) entry which is preliminary data.</text>
</comment>
<proteinExistence type="predicted"/>